<dbReference type="OMA" id="YTISHLM"/>
<dbReference type="Gene3D" id="6.10.140.2040">
    <property type="match status" value="1"/>
</dbReference>
<accession>A0A139AP22</accession>
<dbReference type="Gene3D" id="6.10.140.2130">
    <property type="match status" value="1"/>
</dbReference>
<dbReference type="GO" id="GO:0003779">
    <property type="term" value="F:actin binding"/>
    <property type="evidence" value="ECO:0007669"/>
    <property type="project" value="UniProtKB-KW"/>
</dbReference>
<comment type="similarity">
    <text evidence="1">Belongs to the phosphatase and actin regulator family.</text>
</comment>
<dbReference type="EMBL" id="KQ965743">
    <property type="protein sequence ID" value="KXS18253.1"/>
    <property type="molecule type" value="Genomic_DNA"/>
</dbReference>
<dbReference type="PANTHER" id="PTHR12751">
    <property type="entry name" value="PHOSPHATASE AND ACTIN REGULATOR PHACTR"/>
    <property type="match status" value="1"/>
</dbReference>
<feature type="region of interest" description="Disordered" evidence="4">
    <location>
        <begin position="1"/>
        <end position="25"/>
    </location>
</feature>
<dbReference type="InterPro" id="IPR004018">
    <property type="entry name" value="RPEL_repeat"/>
</dbReference>
<feature type="region of interest" description="Disordered" evidence="4">
    <location>
        <begin position="51"/>
        <end position="76"/>
    </location>
</feature>
<protein>
    <submittedName>
        <fullName evidence="5">Uncharacterized protein</fullName>
    </submittedName>
</protein>
<name>A0A139AP22_GONPJ</name>
<keyword evidence="6" id="KW-1185">Reference proteome</keyword>
<sequence length="249" mass="28094">MADVQMAPQVNHPSIGDGLDTQARNQEEMEKIVSDLGRRLSTRIDKVELESRGIWRDPEGSPQREKDKESAREKLAAKIGQRPSKVDLKLRNILRVESSDSLTGSSSHLEKASSIAERSQHIKSCLKKRPDRSELMARNIMKGGDLASSATKQQEADCPTRSDLVASLDAKIRSRPAPDDPDIQKVIFCETVEVMPTFRKSEYSRKPDPTATFRKLTPQLKVSIREELNAFKKTEMVVHEESLRNTCFH</sequence>
<keyword evidence="2" id="KW-0677">Repeat</keyword>
<dbReference type="AlphaFoldDB" id="A0A139AP22"/>
<evidence type="ECO:0000313" key="6">
    <source>
        <dbReference type="Proteomes" id="UP000070544"/>
    </source>
</evidence>
<gene>
    <name evidence="5" type="ORF">M427DRAFT_490234</name>
</gene>
<dbReference type="PANTHER" id="PTHR12751:SF18">
    <property type="entry name" value="PHOSPHATASE AND ACTIN REGULATOR 1"/>
    <property type="match status" value="1"/>
</dbReference>
<dbReference type="Proteomes" id="UP000070544">
    <property type="component" value="Unassembled WGS sequence"/>
</dbReference>
<feature type="region of interest" description="Disordered" evidence="4">
    <location>
        <begin position="99"/>
        <end position="119"/>
    </location>
</feature>
<evidence type="ECO:0000256" key="3">
    <source>
        <dbReference type="ARBA" id="ARBA00023203"/>
    </source>
</evidence>
<evidence type="ECO:0000313" key="5">
    <source>
        <dbReference type="EMBL" id="KXS18253.1"/>
    </source>
</evidence>
<evidence type="ECO:0000256" key="2">
    <source>
        <dbReference type="ARBA" id="ARBA00022737"/>
    </source>
</evidence>
<dbReference type="STRING" id="1344416.A0A139AP22"/>
<reference evidence="5 6" key="1">
    <citation type="journal article" date="2015" name="Genome Biol. Evol.">
        <title>Phylogenomic analyses indicate that early fungi evolved digesting cell walls of algal ancestors of land plants.</title>
        <authorList>
            <person name="Chang Y."/>
            <person name="Wang S."/>
            <person name="Sekimoto S."/>
            <person name="Aerts A.L."/>
            <person name="Choi C."/>
            <person name="Clum A."/>
            <person name="LaButti K.M."/>
            <person name="Lindquist E.A."/>
            <person name="Yee Ngan C."/>
            <person name="Ohm R.A."/>
            <person name="Salamov A.A."/>
            <person name="Grigoriev I.V."/>
            <person name="Spatafora J.W."/>
            <person name="Berbee M.L."/>
        </authorList>
    </citation>
    <scope>NUCLEOTIDE SEQUENCE [LARGE SCALE GENOMIC DNA]</scope>
    <source>
        <strain evidence="5 6">JEL478</strain>
    </source>
</reference>
<evidence type="ECO:0000256" key="1">
    <source>
        <dbReference type="ARBA" id="ARBA00009795"/>
    </source>
</evidence>
<keyword evidence="3" id="KW-0009">Actin-binding</keyword>
<organism evidence="5 6">
    <name type="scientific">Gonapodya prolifera (strain JEL478)</name>
    <name type="common">Monoblepharis prolifera</name>
    <dbReference type="NCBI Taxonomy" id="1344416"/>
    <lineage>
        <taxon>Eukaryota</taxon>
        <taxon>Fungi</taxon>
        <taxon>Fungi incertae sedis</taxon>
        <taxon>Chytridiomycota</taxon>
        <taxon>Chytridiomycota incertae sedis</taxon>
        <taxon>Monoblepharidomycetes</taxon>
        <taxon>Monoblepharidales</taxon>
        <taxon>Gonapodyaceae</taxon>
        <taxon>Gonapodya</taxon>
    </lineage>
</organism>
<evidence type="ECO:0000256" key="4">
    <source>
        <dbReference type="SAM" id="MobiDB-lite"/>
    </source>
</evidence>
<dbReference type="SMART" id="SM00707">
    <property type="entry name" value="RPEL"/>
    <property type="match status" value="3"/>
</dbReference>
<proteinExistence type="inferred from homology"/>
<dbReference type="GO" id="GO:0030036">
    <property type="term" value="P:actin cytoskeleton organization"/>
    <property type="evidence" value="ECO:0007669"/>
    <property type="project" value="TreeGrafter"/>
</dbReference>
<dbReference type="OrthoDB" id="5563016at2759"/>